<keyword evidence="1 6" id="KW-0963">Cytoplasm</keyword>
<feature type="region of interest" description="Disordered" evidence="7">
    <location>
        <begin position="217"/>
        <end position="285"/>
    </location>
</feature>
<dbReference type="InterPro" id="IPR000943">
    <property type="entry name" value="RNA_pol_sigma70"/>
</dbReference>
<dbReference type="Pfam" id="PF00140">
    <property type="entry name" value="Sigma70_r1_2"/>
    <property type="match status" value="1"/>
</dbReference>
<name>A0A4V1P876_9BRAD</name>
<feature type="region of interest" description="Sigma-70 factor domain-2" evidence="6">
    <location>
        <begin position="485"/>
        <end position="555"/>
    </location>
</feature>
<dbReference type="InterPro" id="IPR007630">
    <property type="entry name" value="RNA_pol_sigma70_r4"/>
</dbReference>
<dbReference type="Pfam" id="PF04539">
    <property type="entry name" value="Sigma70_r3"/>
    <property type="match status" value="1"/>
</dbReference>
<feature type="short sequence motif" description="Interaction with polymerase core subunit RpoC" evidence="6">
    <location>
        <begin position="509"/>
        <end position="512"/>
    </location>
</feature>
<feature type="compositionally biased region" description="Low complexity" evidence="7">
    <location>
        <begin position="221"/>
        <end position="248"/>
    </location>
</feature>
<dbReference type="HAMAP" id="MF_00963">
    <property type="entry name" value="Sigma70_RpoD_SigA"/>
    <property type="match status" value="1"/>
</dbReference>
<dbReference type="InterPro" id="IPR009042">
    <property type="entry name" value="RNA_pol_sigma70_r1_2"/>
</dbReference>
<dbReference type="FunFam" id="1.10.10.10:FF:000002">
    <property type="entry name" value="RNA polymerase sigma factor SigA"/>
    <property type="match status" value="1"/>
</dbReference>
<evidence type="ECO:0000256" key="7">
    <source>
        <dbReference type="SAM" id="MobiDB-lite"/>
    </source>
</evidence>
<dbReference type="OrthoDB" id="9809557at2"/>
<gene>
    <name evidence="6" type="primary">rpoD</name>
    <name evidence="10" type="ORF">B5V03_03230</name>
</gene>
<dbReference type="InterPro" id="IPR007127">
    <property type="entry name" value="RNA_pol_sigma_70_r1_1"/>
</dbReference>
<evidence type="ECO:0000256" key="4">
    <source>
        <dbReference type="ARBA" id="ARBA00023125"/>
    </source>
</evidence>
<dbReference type="InterPro" id="IPR007624">
    <property type="entry name" value="RNA_pol_sigma70_r3"/>
</dbReference>
<dbReference type="InterPro" id="IPR007627">
    <property type="entry name" value="RNA_pol_sigma70_r2"/>
</dbReference>
<organism evidence="10 11">
    <name type="scientific">Bradyrhizobium betae</name>
    <dbReference type="NCBI Taxonomy" id="244734"/>
    <lineage>
        <taxon>Bacteria</taxon>
        <taxon>Pseudomonadati</taxon>
        <taxon>Pseudomonadota</taxon>
        <taxon>Alphaproteobacteria</taxon>
        <taxon>Hyphomicrobiales</taxon>
        <taxon>Nitrobacteraceae</taxon>
        <taxon>Bradyrhizobium</taxon>
    </lineage>
</organism>
<comment type="similarity">
    <text evidence="6">Belongs to the sigma-70 factor family. RpoD/SigA subfamily.</text>
</comment>
<feature type="DNA-binding region" description="H-T-H motif" evidence="6">
    <location>
        <begin position="679"/>
        <end position="698"/>
    </location>
</feature>
<evidence type="ECO:0000259" key="9">
    <source>
        <dbReference type="PROSITE" id="PS00716"/>
    </source>
</evidence>
<dbReference type="NCBIfam" id="NF004208">
    <property type="entry name" value="PRK05658.1"/>
    <property type="match status" value="1"/>
</dbReference>
<dbReference type="EMBL" id="MZXW01000005">
    <property type="protein sequence ID" value="RXT53639.1"/>
    <property type="molecule type" value="Genomic_DNA"/>
</dbReference>
<reference evidence="10 11" key="1">
    <citation type="submission" date="2017-03" db="EMBL/GenBank/DDBJ databases">
        <authorList>
            <person name="Safronova V.I."/>
            <person name="Sazanova A.L."/>
            <person name="Chirak E.R."/>
        </authorList>
    </citation>
    <scope>NUCLEOTIDE SEQUENCE [LARGE SCALE GENOMIC DNA]</scope>
    <source>
        <strain evidence="10 11">Opo-243</strain>
    </source>
</reference>
<sequence>MATKAKTLQAKDKEKDDKAADAPEKDSQDAPSPLLDLSDAAVKKMIKQAKKRGFVTFDQLNEVLPSDQTSPEQIEDIMSMLSDMGINVTEADDSEGEEEKDEGGEDETDNELVEVTQKAVTEVKKSEPGERTDDPVRMYLREMGTVELLSREGEIAIAKRIEAGREAMIAGLCESPLTFQAIIIWRDELNEGKIFLRDIIDLEATYAGPDAKAGMNTAMIAGPNGENGEAPAEGGQPAAVGAPAHVAPPAAPPSPTPFRAGQPAPGGSQGGEEKDPGEAAAEADMDDDDEFENQMSLAAIEAELKPKVVEIFDKIADSYKKLRKLQEQDIQNQLESTSHGPSLSPHQERKYRKLKDEIIVEVKSLRLNQARIDSLVEQLYDINKRLVSHEGRLMRLADSHGVAREDFLRNYTGSELDPRWLNRVSKLSAKGWKNFVHIEKDRIKDLRHEVHQLAALTGLEIVEFRKIVHSVQKGEREARQAKKEMVEANLRLVISIAKKYTNRGLQFLDLIQEGNIGLMKAVDKFEYRRGYKFSTYATWWIRQAITRSIADQARTIRIPVHMIETINKIVRTSRQMLNEIGREPTPEELAEKLGMPLEKVRKVLKIAKEPLSLETPVGDEEDSHLGDFIEDKNAILPIDAAIQSNLRETTTRVLASLTPREERVLRMRFGIGMNTDHTLEEVGQQFSVTRERIRQIEAKALRKLKHPSRSRKLRSFLDN</sequence>
<feature type="region of interest" description="Sigma-70 factor domain-4" evidence="6">
    <location>
        <begin position="653"/>
        <end position="706"/>
    </location>
</feature>
<dbReference type="InterPro" id="IPR007631">
    <property type="entry name" value="RNA_pol_sigma_70_non-ess"/>
</dbReference>
<dbReference type="CDD" id="cd06171">
    <property type="entry name" value="Sigma70_r4"/>
    <property type="match status" value="1"/>
</dbReference>
<dbReference type="InterPro" id="IPR013324">
    <property type="entry name" value="RNA_pol_sigma_r3/r4-like"/>
</dbReference>
<accession>A0A4V1P876</accession>
<dbReference type="InterPro" id="IPR050239">
    <property type="entry name" value="Sigma-70_RNA_pol_init_factors"/>
</dbReference>
<dbReference type="RefSeq" id="WP_129267832.1">
    <property type="nucleotide sequence ID" value="NZ_MZXW01000005.1"/>
</dbReference>
<dbReference type="InterPro" id="IPR012760">
    <property type="entry name" value="RNA_pol_sigma_RpoD_C"/>
</dbReference>
<protein>
    <recommendedName>
        <fullName evidence="6">RNA polymerase sigma factor RpoD</fullName>
    </recommendedName>
    <alternativeName>
        <fullName evidence="6">Sigma-70</fullName>
    </alternativeName>
</protein>
<comment type="caution">
    <text evidence="10">The sequence shown here is derived from an EMBL/GenBank/DDBJ whole genome shotgun (WGS) entry which is preliminary data.</text>
</comment>
<comment type="subunit">
    <text evidence="6">Interacts transiently with the RNA polymerase catalytic core.</text>
</comment>
<dbReference type="Pfam" id="PF04545">
    <property type="entry name" value="Sigma70_r4"/>
    <property type="match status" value="1"/>
</dbReference>
<keyword evidence="5 6" id="KW-0804">Transcription</keyword>
<comment type="subcellular location">
    <subcellularLocation>
        <location evidence="6">Cytoplasm</location>
    </subcellularLocation>
</comment>
<evidence type="ECO:0000256" key="3">
    <source>
        <dbReference type="ARBA" id="ARBA00023082"/>
    </source>
</evidence>
<dbReference type="Pfam" id="PF04542">
    <property type="entry name" value="Sigma70_r2"/>
    <property type="match status" value="1"/>
</dbReference>
<dbReference type="PROSITE" id="PS00716">
    <property type="entry name" value="SIGMA70_2"/>
    <property type="match status" value="1"/>
</dbReference>
<evidence type="ECO:0000256" key="6">
    <source>
        <dbReference type="HAMAP-Rule" id="MF_00963"/>
    </source>
</evidence>
<keyword evidence="4 6" id="KW-0238">DNA-binding</keyword>
<dbReference type="GO" id="GO:0005737">
    <property type="term" value="C:cytoplasm"/>
    <property type="evidence" value="ECO:0007669"/>
    <property type="project" value="UniProtKB-SubCell"/>
</dbReference>
<feature type="region of interest" description="Disordered" evidence="7">
    <location>
        <begin position="1"/>
        <end position="36"/>
    </location>
</feature>
<dbReference type="Proteomes" id="UP000290819">
    <property type="component" value="Unassembled WGS sequence"/>
</dbReference>
<dbReference type="PRINTS" id="PR00046">
    <property type="entry name" value="SIGMA70FCT"/>
</dbReference>
<dbReference type="FunFam" id="1.10.10.10:FF:000004">
    <property type="entry name" value="RNA polymerase sigma factor SigA"/>
    <property type="match status" value="1"/>
</dbReference>
<dbReference type="InterPro" id="IPR028630">
    <property type="entry name" value="Sigma70_RpoD"/>
</dbReference>
<feature type="domain" description="RNA polymerase sigma-70" evidence="8">
    <location>
        <begin position="509"/>
        <end position="522"/>
    </location>
</feature>
<dbReference type="InterPro" id="IPR042189">
    <property type="entry name" value="RNA_pol_sigma_70_r1_1_sf"/>
</dbReference>
<dbReference type="SUPFAM" id="SSF88659">
    <property type="entry name" value="Sigma3 and sigma4 domains of RNA polymerase sigma factors"/>
    <property type="match status" value="2"/>
</dbReference>
<evidence type="ECO:0000256" key="2">
    <source>
        <dbReference type="ARBA" id="ARBA00023015"/>
    </source>
</evidence>
<dbReference type="PANTHER" id="PTHR30603:SF60">
    <property type="entry name" value="RNA POLYMERASE SIGMA FACTOR RPOD"/>
    <property type="match status" value="1"/>
</dbReference>
<evidence type="ECO:0000259" key="8">
    <source>
        <dbReference type="PROSITE" id="PS00715"/>
    </source>
</evidence>
<feature type="domain" description="RNA polymerase sigma-70" evidence="9">
    <location>
        <begin position="678"/>
        <end position="704"/>
    </location>
</feature>
<dbReference type="GO" id="GO:0016987">
    <property type="term" value="F:sigma factor activity"/>
    <property type="evidence" value="ECO:0007669"/>
    <property type="project" value="UniProtKB-UniRule"/>
</dbReference>
<keyword evidence="2 6" id="KW-0805">Transcription regulation</keyword>
<dbReference type="Gene3D" id="1.10.220.120">
    <property type="entry name" value="Sigma-70 factor, region 1.1"/>
    <property type="match status" value="1"/>
</dbReference>
<dbReference type="InterPro" id="IPR013325">
    <property type="entry name" value="RNA_pol_sigma_r2"/>
</dbReference>
<dbReference type="FunFam" id="1.10.601.10:FF:000001">
    <property type="entry name" value="RNA polymerase sigma factor SigA"/>
    <property type="match status" value="1"/>
</dbReference>
<keyword evidence="3 6" id="KW-0731">Sigma factor</keyword>
<evidence type="ECO:0000256" key="1">
    <source>
        <dbReference type="ARBA" id="ARBA00022490"/>
    </source>
</evidence>
<dbReference type="Pfam" id="PF04546">
    <property type="entry name" value="Sigma70_ner"/>
    <property type="match status" value="1"/>
</dbReference>
<dbReference type="Pfam" id="PF03979">
    <property type="entry name" value="Sigma70_r1_1"/>
    <property type="match status" value="1"/>
</dbReference>
<evidence type="ECO:0000256" key="5">
    <source>
        <dbReference type="ARBA" id="ARBA00023163"/>
    </source>
</evidence>
<dbReference type="GO" id="GO:0006352">
    <property type="term" value="P:DNA-templated transcription initiation"/>
    <property type="evidence" value="ECO:0007669"/>
    <property type="project" value="UniProtKB-UniRule"/>
</dbReference>
<feature type="compositionally biased region" description="Polar residues" evidence="7">
    <location>
        <begin position="330"/>
        <end position="345"/>
    </location>
</feature>
<dbReference type="NCBIfam" id="TIGR02937">
    <property type="entry name" value="sigma70-ECF"/>
    <property type="match status" value="1"/>
</dbReference>
<feature type="compositionally biased region" description="Basic and acidic residues" evidence="7">
    <location>
        <begin position="9"/>
        <end position="28"/>
    </location>
</feature>
<dbReference type="NCBIfam" id="TIGR02393">
    <property type="entry name" value="RpoD_Cterm"/>
    <property type="match status" value="1"/>
</dbReference>
<dbReference type="AlphaFoldDB" id="A0A4V1P876"/>
<feature type="region of interest" description="Sigma-70 factor domain-3" evidence="6">
    <location>
        <begin position="564"/>
        <end position="640"/>
    </location>
</feature>
<dbReference type="Gene3D" id="1.10.601.10">
    <property type="entry name" value="RNA Polymerase Primary Sigma Factor"/>
    <property type="match status" value="2"/>
</dbReference>
<keyword evidence="11" id="KW-1185">Reference proteome</keyword>
<dbReference type="SUPFAM" id="SSF88946">
    <property type="entry name" value="Sigma2 domain of RNA polymerase sigma factors"/>
    <property type="match status" value="1"/>
</dbReference>
<evidence type="ECO:0000313" key="11">
    <source>
        <dbReference type="Proteomes" id="UP000290819"/>
    </source>
</evidence>
<feature type="region of interest" description="Disordered" evidence="7">
    <location>
        <begin position="91"/>
        <end position="111"/>
    </location>
</feature>
<dbReference type="Gene3D" id="1.10.10.10">
    <property type="entry name" value="Winged helix-like DNA-binding domain superfamily/Winged helix DNA-binding domain"/>
    <property type="match status" value="2"/>
</dbReference>
<comment type="function">
    <text evidence="6">Sigma factors are initiation factors that promote the attachment of RNA polymerase to specific initiation sites and are then released. This sigma factor is the primary sigma factor during exponential growth.</text>
</comment>
<feature type="region of interest" description="Disordered" evidence="7">
    <location>
        <begin position="330"/>
        <end position="349"/>
    </location>
</feature>
<dbReference type="PROSITE" id="PS00715">
    <property type="entry name" value="SIGMA70_1"/>
    <property type="match status" value="1"/>
</dbReference>
<dbReference type="InterPro" id="IPR014284">
    <property type="entry name" value="RNA_pol_sigma-70_dom"/>
</dbReference>
<evidence type="ECO:0000313" key="10">
    <source>
        <dbReference type="EMBL" id="RXT53639.1"/>
    </source>
</evidence>
<dbReference type="GO" id="GO:0003677">
    <property type="term" value="F:DNA binding"/>
    <property type="evidence" value="ECO:0007669"/>
    <property type="project" value="UniProtKB-UniRule"/>
</dbReference>
<dbReference type="InterPro" id="IPR036388">
    <property type="entry name" value="WH-like_DNA-bd_sf"/>
</dbReference>
<dbReference type="PANTHER" id="PTHR30603">
    <property type="entry name" value="RNA POLYMERASE SIGMA FACTOR RPO"/>
    <property type="match status" value="1"/>
</dbReference>
<proteinExistence type="inferred from homology"/>